<dbReference type="InterPro" id="IPR013783">
    <property type="entry name" value="Ig-like_fold"/>
</dbReference>
<keyword evidence="6" id="KW-0393">Immunoglobulin domain</keyword>
<dbReference type="AlphaFoldDB" id="A0A3P8Q4T6"/>
<keyword evidence="9" id="KW-1185">Reference proteome</keyword>
<evidence type="ECO:0000256" key="4">
    <source>
        <dbReference type="ARBA" id="ARBA00023157"/>
    </source>
</evidence>
<keyword evidence="3" id="KW-0472">Membrane</keyword>
<dbReference type="Proteomes" id="UP000265100">
    <property type="component" value="Chromosome 6"/>
</dbReference>
<dbReference type="InterPro" id="IPR013106">
    <property type="entry name" value="Ig_V-set"/>
</dbReference>
<dbReference type="PANTHER" id="PTHR24100">
    <property type="entry name" value="BUTYROPHILIN"/>
    <property type="match status" value="1"/>
</dbReference>
<dbReference type="SMART" id="SM00406">
    <property type="entry name" value="IGv"/>
    <property type="match status" value="1"/>
</dbReference>
<reference evidence="8" key="1">
    <citation type="submission" date="2018-05" db="EMBL/GenBank/DDBJ databases">
        <authorList>
            <person name="Datahose"/>
        </authorList>
    </citation>
    <scope>NUCLEOTIDE SEQUENCE</scope>
</reference>
<evidence type="ECO:0000256" key="2">
    <source>
        <dbReference type="ARBA" id="ARBA00022729"/>
    </source>
</evidence>
<dbReference type="Bgee" id="ENSACLG00000016574">
    <property type="expression patterns" value="Expressed in ovary and 1 other cell type or tissue"/>
</dbReference>
<dbReference type="Ensembl" id="ENSACLT00000024937.1">
    <property type="protein sequence ID" value="ENSACLP00000024353.1"/>
    <property type="gene ID" value="ENSACLG00000016574.1"/>
</dbReference>
<reference evidence="8" key="2">
    <citation type="submission" date="2025-08" db="UniProtKB">
        <authorList>
            <consortium name="Ensembl"/>
        </authorList>
    </citation>
    <scope>IDENTIFICATION</scope>
</reference>
<evidence type="ECO:0000256" key="5">
    <source>
        <dbReference type="ARBA" id="ARBA00023180"/>
    </source>
</evidence>
<dbReference type="GO" id="GO:1903037">
    <property type="term" value="P:regulation of leukocyte cell-cell adhesion"/>
    <property type="evidence" value="ECO:0007669"/>
    <property type="project" value="UniProtKB-ARBA"/>
</dbReference>
<dbReference type="OMA" id="ENSNVIW"/>
<dbReference type="InterPro" id="IPR003599">
    <property type="entry name" value="Ig_sub"/>
</dbReference>
<dbReference type="InterPro" id="IPR003598">
    <property type="entry name" value="Ig_sub2"/>
</dbReference>
<dbReference type="PANTHER" id="PTHR24100:SF151">
    <property type="entry name" value="ICOS LIGAND"/>
    <property type="match status" value="1"/>
</dbReference>
<keyword evidence="4" id="KW-1015">Disulfide bond</keyword>
<protein>
    <recommendedName>
        <fullName evidence="7">Ig-like domain-containing protein</fullName>
    </recommendedName>
</protein>
<dbReference type="GO" id="GO:0050863">
    <property type="term" value="P:regulation of T cell activation"/>
    <property type="evidence" value="ECO:0007669"/>
    <property type="project" value="UniProtKB-ARBA"/>
</dbReference>
<dbReference type="GO" id="GO:0050852">
    <property type="term" value="P:T cell receptor signaling pathway"/>
    <property type="evidence" value="ECO:0007669"/>
    <property type="project" value="TreeGrafter"/>
</dbReference>
<keyword evidence="2" id="KW-0732">Signal</keyword>
<dbReference type="STRING" id="8154.ENSACLP00000024353"/>
<evidence type="ECO:0000259" key="7">
    <source>
        <dbReference type="PROSITE" id="PS50835"/>
    </source>
</evidence>
<proteinExistence type="predicted"/>
<dbReference type="Pfam" id="PF07686">
    <property type="entry name" value="V-set"/>
    <property type="match status" value="1"/>
</dbReference>
<organism evidence="8 9">
    <name type="scientific">Astatotilapia calliptera</name>
    <name type="common">Eastern happy</name>
    <name type="synonym">Chromis callipterus</name>
    <dbReference type="NCBI Taxonomy" id="8154"/>
    <lineage>
        <taxon>Eukaryota</taxon>
        <taxon>Metazoa</taxon>
        <taxon>Chordata</taxon>
        <taxon>Craniata</taxon>
        <taxon>Vertebrata</taxon>
        <taxon>Euteleostomi</taxon>
        <taxon>Actinopterygii</taxon>
        <taxon>Neopterygii</taxon>
        <taxon>Teleostei</taxon>
        <taxon>Neoteleostei</taxon>
        <taxon>Acanthomorphata</taxon>
        <taxon>Ovalentaria</taxon>
        <taxon>Cichlomorphae</taxon>
        <taxon>Cichliformes</taxon>
        <taxon>Cichlidae</taxon>
        <taxon>African cichlids</taxon>
        <taxon>Pseudocrenilabrinae</taxon>
        <taxon>Haplochromini</taxon>
        <taxon>Astatotilapia</taxon>
    </lineage>
</organism>
<dbReference type="InterPro" id="IPR050504">
    <property type="entry name" value="IgSF_BTN/MOG"/>
</dbReference>
<evidence type="ECO:0000256" key="1">
    <source>
        <dbReference type="ARBA" id="ARBA00004370"/>
    </source>
</evidence>
<dbReference type="SMART" id="SM00408">
    <property type="entry name" value="IGc2"/>
    <property type="match status" value="1"/>
</dbReference>
<sequence length="153" mass="17287">MLEVLLLNNKLTHFVENSNVIWRLSNYINVAFFPSPETPQSYCPSPLIQAEEGRNVSLPCYVDPSVDLSAYTVDWKHTDLNDVVFSWRHGQENHGAQAASYRSRASIDSGDLSRGNLTLQIFSARLSDSGRYRCFVPKLKAFCIVHLNGKHSK</sequence>
<dbReference type="InterPro" id="IPR007110">
    <property type="entry name" value="Ig-like_dom"/>
</dbReference>
<dbReference type="Gene3D" id="2.60.40.10">
    <property type="entry name" value="Immunoglobulins"/>
    <property type="match status" value="1"/>
</dbReference>
<name>A0A3P8Q4T6_ASTCA</name>
<evidence type="ECO:0000313" key="8">
    <source>
        <dbReference type="Ensembl" id="ENSACLP00000024353.1"/>
    </source>
</evidence>
<evidence type="ECO:0000256" key="6">
    <source>
        <dbReference type="ARBA" id="ARBA00023319"/>
    </source>
</evidence>
<evidence type="ECO:0000313" key="9">
    <source>
        <dbReference type="Proteomes" id="UP000265100"/>
    </source>
</evidence>
<dbReference type="InterPro" id="IPR036179">
    <property type="entry name" value="Ig-like_dom_sf"/>
</dbReference>
<dbReference type="GeneTree" id="ENSGT00400000025126"/>
<dbReference type="GO" id="GO:0001817">
    <property type="term" value="P:regulation of cytokine production"/>
    <property type="evidence" value="ECO:0007669"/>
    <property type="project" value="TreeGrafter"/>
</dbReference>
<dbReference type="GO" id="GO:0005102">
    <property type="term" value="F:signaling receptor binding"/>
    <property type="evidence" value="ECO:0007669"/>
    <property type="project" value="TreeGrafter"/>
</dbReference>
<dbReference type="GO" id="GO:0009897">
    <property type="term" value="C:external side of plasma membrane"/>
    <property type="evidence" value="ECO:0007669"/>
    <property type="project" value="TreeGrafter"/>
</dbReference>
<comment type="subcellular location">
    <subcellularLocation>
        <location evidence="1">Membrane</location>
    </subcellularLocation>
</comment>
<evidence type="ECO:0000256" key="3">
    <source>
        <dbReference type="ARBA" id="ARBA00023136"/>
    </source>
</evidence>
<keyword evidence="5" id="KW-0325">Glycoprotein</keyword>
<dbReference type="SMART" id="SM00409">
    <property type="entry name" value="IG"/>
    <property type="match status" value="1"/>
</dbReference>
<accession>A0A3P8Q4T6</accession>
<dbReference type="SUPFAM" id="SSF48726">
    <property type="entry name" value="Immunoglobulin"/>
    <property type="match status" value="1"/>
</dbReference>
<dbReference type="PROSITE" id="PS50835">
    <property type="entry name" value="IG_LIKE"/>
    <property type="match status" value="1"/>
</dbReference>
<dbReference type="FunFam" id="2.60.40.10:FF:000142">
    <property type="entry name" value="V-set domain-containing T-cell activation inhibitor 1"/>
    <property type="match status" value="1"/>
</dbReference>
<reference evidence="8" key="3">
    <citation type="submission" date="2025-09" db="UniProtKB">
        <authorList>
            <consortium name="Ensembl"/>
        </authorList>
    </citation>
    <scope>IDENTIFICATION</scope>
</reference>
<feature type="domain" description="Ig-like" evidence="7">
    <location>
        <begin position="36"/>
        <end position="136"/>
    </location>
</feature>